<evidence type="ECO:0000313" key="8">
    <source>
        <dbReference type="Proteomes" id="UP001288320"/>
    </source>
</evidence>
<dbReference type="Proteomes" id="UP001288320">
    <property type="component" value="Unassembled WGS sequence"/>
</dbReference>
<organism evidence="7 8">
    <name type="scientific">Actinotignum timonense</name>
    <dbReference type="NCBI Taxonomy" id="1870995"/>
    <lineage>
        <taxon>Bacteria</taxon>
        <taxon>Bacillati</taxon>
        <taxon>Actinomycetota</taxon>
        <taxon>Actinomycetes</taxon>
        <taxon>Actinomycetales</taxon>
        <taxon>Actinomycetaceae</taxon>
        <taxon>Actinotignum</taxon>
    </lineage>
</organism>
<evidence type="ECO:0000259" key="6">
    <source>
        <dbReference type="Pfam" id="PF08704"/>
    </source>
</evidence>
<keyword evidence="4" id="KW-0819">tRNA processing</keyword>
<evidence type="ECO:0000256" key="4">
    <source>
        <dbReference type="ARBA" id="ARBA00022694"/>
    </source>
</evidence>
<sequence>MTLRRGPFRPGERVQLTDPKGRHYTINLTVDGYFQSTRGSFRHSELIGKEEGSLITTEEGREFLALRPLLSDYVLSMPRGATIVYPKDAAQITHTADIYPGARVFEAGVGSGALSISLLQAVGPQGFLLSAERRPEFAEIAQANLVSWWGSHPENWQVECGEAADILAAHPAGFDRVILDMLAPWEIIPAAAQALVPGGVFLAYVATTTQLSRCAEDLKATGLFTGPEASETLVRNWHLEGLAVRPDHRMVAHTGFLIMARRLAGPTQLTPASRPAKGAYAEPMPWENPEAEPLQERPIAEKKLRKVRRDLAHRADVEESGVSTPGEHSRQIAEKIAAEIAEREAEKRRQGEEPRYAEKQRQGAEAGYAEKWRAAEPAQHFED</sequence>
<dbReference type="AlphaFoldDB" id="A0AAW9HA01"/>
<dbReference type="InterPro" id="IPR049470">
    <property type="entry name" value="TRM61_C"/>
</dbReference>
<dbReference type="GO" id="GO:0031515">
    <property type="term" value="C:tRNA (m1A) methyltransferase complex"/>
    <property type="evidence" value="ECO:0007669"/>
    <property type="project" value="InterPro"/>
</dbReference>
<dbReference type="Gene3D" id="3.10.330.20">
    <property type="match status" value="1"/>
</dbReference>
<reference evidence="7" key="1">
    <citation type="submission" date="2023-10" db="EMBL/GenBank/DDBJ databases">
        <title>Whole Genome based description of the genera Actinobaculum and Actinotignum reveals a complex phylogenetic relationship within the species included in the genus Actinotignum.</title>
        <authorList>
            <person name="Jensen C.S."/>
            <person name="Dargis R."/>
            <person name="Kemp M."/>
            <person name="Christensen J.J."/>
        </authorList>
    </citation>
    <scope>NUCLEOTIDE SEQUENCE</scope>
    <source>
        <strain evidence="7">SLA_B245</strain>
    </source>
</reference>
<dbReference type="PANTHER" id="PTHR12133:SF1">
    <property type="entry name" value="TRNA (ADENINE(58)-N(1))-METHYLTRANSFERASE, MITOCHONDRIAL"/>
    <property type="match status" value="1"/>
</dbReference>
<name>A0AAW9HA01_9ACTO</name>
<evidence type="ECO:0000256" key="2">
    <source>
        <dbReference type="ARBA" id="ARBA00022679"/>
    </source>
</evidence>
<dbReference type="GO" id="GO:0160107">
    <property type="term" value="F:tRNA (adenine(58)-N1)-methyltransferase activity"/>
    <property type="evidence" value="ECO:0007669"/>
    <property type="project" value="InterPro"/>
</dbReference>
<evidence type="ECO:0000256" key="1">
    <source>
        <dbReference type="ARBA" id="ARBA00022603"/>
    </source>
</evidence>
<dbReference type="CDD" id="cd02440">
    <property type="entry name" value="AdoMet_MTases"/>
    <property type="match status" value="1"/>
</dbReference>
<dbReference type="Pfam" id="PF14801">
    <property type="entry name" value="TrmI-like_N"/>
    <property type="match status" value="1"/>
</dbReference>
<feature type="region of interest" description="Disordered" evidence="5">
    <location>
        <begin position="341"/>
        <end position="383"/>
    </location>
</feature>
<dbReference type="InterPro" id="IPR029063">
    <property type="entry name" value="SAM-dependent_MTases_sf"/>
</dbReference>
<dbReference type="InterPro" id="IPR014816">
    <property type="entry name" value="tRNA_MeTrfase_Gcd14"/>
</dbReference>
<comment type="caution">
    <text evidence="7">The sequence shown here is derived from an EMBL/GenBank/DDBJ whole genome shotgun (WGS) entry which is preliminary data.</text>
</comment>
<feature type="domain" description="tRNA (adenine(58)-N(1))-methyltransferase catalytic subunit TRM61 C-terminal" evidence="6">
    <location>
        <begin position="74"/>
        <end position="238"/>
    </location>
</feature>
<dbReference type="Gene3D" id="3.40.50.150">
    <property type="entry name" value="Vaccinia Virus protein VP39"/>
    <property type="match status" value="1"/>
</dbReference>
<dbReference type="SUPFAM" id="SSF53335">
    <property type="entry name" value="S-adenosyl-L-methionine-dependent methyltransferases"/>
    <property type="match status" value="1"/>
</dbReference>
<dbReference type="PANTHER" id="PTHR12133">
    <property type="entry name" value="TRNA (ADENINE(58)-N(1))-METHYLTRANSFERASE"/>
    <property type="match status" value="1"/>
</dbReference>
<feature type="region of interest" description="Disordered" evidence="5">
    <location>
        <begin position="268"/>
        <end position="299"/>
    </location>
</feature>
<evidence type="ECO:0000256" key="3">
    <source>
        <dbReference type="ARBA" id="ARBA00022691"/>
    </source>
</evidence>
<keyword evidence="3" id="KW-0949">S-adenosyl-L-methionine</keyword>
<dbReference type="EMBL" id="JAWNFV010000002">
    <property type="protein sequence ID" value="MDY5139950.1"/>
    <property type="molecule type" value="Genomic_DNA"/>
</dbReference>
<dbReference type="FunFam" id="3.10.330.20:FF:000003">
    <property type="entry name" value="tRNA (Adenine(58)-N(1))-methyltransferase, mitochondrial isoform X1"/>
    <property type="match status" value="1"/>
</dbReference>
<evidence type="ECO:0000313" key="7">
    <source>
        <dbReference type="EMBL" id="MDY5139950.1"/>
    </source>
</evidence>
<dbReference type="GO" id="GO:0030488">
    <property type="term" value="P:tRNA methylation"/>
    <property type="evidence" value="ECO:0007669"/>
    <property type="project" value="InterPro"/>
</dbReference>
<accession>A0AAW9HA01</accession>
<evidence type="ECO:0000256" key="5">
    <source>
        <dbReference type="SAM" id="MobiDB-lite"/>
    </source>
</evidence>
<proteinExistence type="predicted"/>
<dbReference type="GeneID" id="92814234"/>
<keyword evidence="2" id="KW-0808">Transferase</keyword>
<keyword evidence="1" id="KW-0489">Methyltransferase</keyword>
<protein>
    <submittedName>
        <fullName evidence="7">tRNA (Adenine-N1)-methyltransferase</fullName>
    </submittedName>
</protein>
<dbReference type="RefSeq" id="WP_234984499.1">
    <property type="nucleotide sequence ID" value="NZ_CAUPFC010000008.1"/>
</dbReference>
<gene>
    <name evidence="7" type="ORF">R6G74_01280</name>
</gene>
<dbReference type="PROSITE" id="PS51620">
    <property type="entry name" value="SAM_TRM61"/>
    <property type="match status" value="1"/>
</dbReference>
<dbReference type="Pfam" id="PF08704">
    <property type="entry name" value="GCD14"/>
    <property type="match status" value="1"/>
</dbReference>